<sequence>MILAADQVVTGPKTFGTPGVGGVGGVNGMLKLAGVQSGVTTLNGPNVGGGVVTLPKEGTLVTIEGSETLLSKTLISPSLVSPTIGDAVGSSLVLGGGSSLNTTNQTGTGSIVMSKDAQLVTPNIGDAKGSSLDVGPSGTITAGSFVGNLINGSATLTNLTVNNTISGSITGNAGTATKLATPRKINGMNFDGSSDITISAVADASTLTGSTLANNVVSSSLTSVGTLGSLTVTAPISGSVTGNAGTATKLETPRTIYGNTFDGTSNLTQVISSSFGGTGNGFTKFVGPTVSEKTYTLPTTNATLARTDAAQTFSGTQTFTSTIEGSITGNAATVTTNANLTGDVIGIGNTTTVKKINGVALSDLSTGILKNTTLTGAPSIAIPGTDYLTPTGSAAGLTGFPTLNQNTTGNAATATKLATSKLIYGNAFDGSSNVTSIIASNFGGTGNGFTKFVGPTSSEKIYTLPDANATIARTDAGQTFSGTQTFTSTIAGSISGNAATASKLLTPININGQPFDGSTDITIAAVADASTLTGTALANNVTSSSLTSVGTLASLTVTAPIAGSVTGNAGTATKLATPRKINGMNFDGSSDITIGAVADASTLTGIALANNVVSSSLTSVGTLGSLTVTAPISGSVTGNAGTATKLETPRTIYGNTFDGTSNLTQVISSSFGGTGNGFTKFMGPTSTEKIYTLPDANATIARTDAAQTFTGTQTFTSAIAGNITGNAASATKLATPRTINGQAFDGTADINVPAASLSAEYIDWNATSGGAFIKNKPSFVTSVAALTLGTSGTDLSSTVATNTTTPVITLNVPTASSTNRGVLSPADWTTFNSKQSALTFSTGLTNSSGTVTVNSTQNITNLSNLSSDGIVSTSGGTGALAVTPVNGTGNVVLTNSPTLQTPNIGAATGTSLSLTGSLTSTVATGTAPFVVSSTTPVNNLNIGGNANTATKLATARAINGVPFDGSADISVPATGLTAQYIDWDATSGGTSIKNKPTITNGTVTSIAATVPSFLTITGSPITTNGTLAINYNTGTALPVANGGTGLTSLTSGGALYASSANSIASGTLPTTAGGTGNSNYLVGDMLYASTTSALSRLPSAAVGNALISNGVGVAPSWGKIDLSTHIQGTIPVSLGGTGSSTQNFVDITTNQTIQV</sequence>
<keyword evidence="2" id="KW-1185">Reference proteome</keyword>
<comment type="caution">
    <text evidence="1">The sequence shown here is derived from an EMBL/GenBank/DDBJ whole genome shotgun (WGS) entry which is preliminary data.</text>
</comment>
<gene>
    <name evidence="1" type="ORF">GHT06_003645</name>
</gene>
<dbReference type="EMBL" id="WJBH02000147">
    <property type="protein sequence ID" value="KAI9550468.1"/>
    <property type="molecule type" value="Genomic_DNA"/>
</dbReference>
<organism evidence="1 2">
    <name type="scientific">Daphnia sinensis</name>
    <dbReference type="NCBI Taxonomy" id="1820382"/>
    <lineage>
        <taxon>Eukaryota</taxon>
        <taxon>Metazoa</taxon>
        <taxon>Ecdysozoa</taxon>
        <taxon>Arthropoda</taxon>
        <taxon>Crustacea</taxon>
        <taxon>Branchiopoda</taxon>
        <taxon>Diplostraca</taxon>
        <taxon>Cladocera</taxon>
        <taxon>Anomopoda</taxon>
        <taxon>Daphniidae</taxon>
        <taxon>Daphnia</taxon>
        <taxon>Daphnia similis group</taxon>
    </lineage>
</organism>
<reference evidence="1" key="1">
    <citation type="submission" date="2022-05" db="EMBL/GenBank/DDBJ databases">
        <title>A multi-omics perspective on studying reproductive biology in Daphnia sinensis.</title>
        <authorList>
            <person name="Jia J."/>
        </authorList>
    </citation>
    <scope>NUCLEOTIDE SEQUENCE</scope>
    <source>
        <strain evidence="1">WSL</strain>
    </source>
</reference>
<name>A0AAD5PM99_9CRUS</name>
<accession>A0AAD5PM99</accession>
<dbReference type="Proteomes" id="UP000820818">
    <property type="component" value="Unassembled WGS sequence"/>
</dbReference>
<evidence type="ECO:0000313" key="1">
    <source>
        <dbReference type="EMBL" id="KAI9550468.1"/>
    </source>
</evidence>
<dbReference type="AlphaFoldDB" id="A0AAD5PM99"/>
<proteinExistence type="predicted"/>
<evidence type="ECO:0000313" key="2">
    <source>
        <dbReference type="Proteomes" id="UP000820818"/>
    </source>
</evidence>
<protein>
    <submittedName>
        <fullName evidence="1">Uncharacterized protein</fullName>
    </submittedName>
</protein>